<dbReference type="PANTHER" id="PTHR13847:SF281">
    <property type="entry name" value="FAD DEPENDENT OXIDOREDUCTASE DOMAIN-CONTAINING PROTEIN"/>
    <property type="match status" value="1"/>
</dbReference>
<evidence type="ECO:0000256" key="1">
    <source>
        <dbReference type="ARBA" id="ARBA00023002"/>
    </source>
</evidence>
<reference evidence="4" key="1">
    <citation type="submission" date="2017-05" db="EMBL/GenBank/DDBJ databases">
        <title>Complete and WGS of Bordetella genogroups.</title>
        <authorList>
            <person name="Spilker T."/>
            <person name="Lipuma J."/>
        </authorList>
    </citation>
    <scope>NUCLEOTIDE SEQUENCE [LARGE SCALE GENOMIC DNA]</scope>
    <source>
        <strain evidence="4">AU16122</strain>
    </source>
</reference>
<comment type="caution">
    <text evidence="3">The sequence shown here is derived from an EMBL/GenBank/DDBJ whole genome shotgun (WGS) entry which is preliminary data.</text>
</comment>
<dbReference type="GO" id="GO:0016491">
    <property type="term" value="F:oxidoreductase activity"/>
    <property type="evidence" value="ECO:0007669"/>
    <property type="project" value="UniProtKB-KW"/>
</dbReference>
<protein>
    <submittedName>
        <fullName evidence="3">Oxidoreductase</fullName>
    </submittedName>
</protein>
<gene>
    <name evidence="3" type="ORF">CAL29_01320</name>
</gene>
<dbReference type="Proteomes" id="UP000216020">
    <property type="component" value="Unassembled WGS sequence"/>
</dbReference>
<sequence length="439" mass="47852">MNDDPPELATKSTPYWWEAAPLSALPQAAPPASVDVLVVGAGYAGLAAALVLARAGRSVLVLDRQHPGEGASTRNGGITSGNIRPPLAELERKFGRERAQGIVAEGKAAREDLRRFIETEGIDCDYALVGRFSGAMTAAEYEAGAREADRLARTLDIESYAVPPAEQHKYIGTDFYRGGNVRMDIGGLHPGKFHAGLLKAALAAGALVRDRSAVLGIARRDGAFDVRSDAGTIRAGQVLVCTNGYTNGFDPWLRRRVVPVRSRIVATEPLAPEVMDTLMPSRMMMSDGRELSYYYRPSPDGSRILFGGRDGTISGDPSWPTAHLRTELARIFPGLREVRLSHSWFGYVAMHRDMIPRIFTRDGVLYATGFCGSGVVWARWLGSKAAAQLLGDREAGRTAFDFRPPRSIPFFNGTPWFMPAVYAALEFKDRRLMKGRGPA</sequence>
<evidence type="ECO:0000313" key="4">
    <source>
        <dbReference type="Proteomes" id="UP000216020"/>
    </source>
</evidence>
<accession>A0A261SJI7</accession>
<evidence type="ECO:0000259" key="2">
    <source>
        <dbReference type="Pfam" id="PF01266"/>
    </source>
</evidence>
<evidence type="ECO:0000313" key="3">
    <source>
        <dbReference type="EMBL" id="OZI37102.1"/>
    </source>
</evidence>
<keyword evidence="4" id="KW-1185">Reference proteome</keyword>
<dbReference type="EMBL" id="NEVM01000001">
    <property type="protein sequence ID" value="OZI37102.1"/>
    <property type="molecule type" value="Genomic_DNA"/>
</dbReference>
<dbReference type="GO" id="GO:0005737">
    <property type="term" value="C:cytoplasm"/>
    <property type="evidence" value="ECO:0007669"/>
    <property type="project" value="TreeGrafter"/>
</dbReference>
<dbReference type="Gene3D" id="3.50.50.60">
    <property type="entry name" value="FAD/NAD(P)-binding domain"/>
    <property type="match status" value="1"/>
</dbReference>
<dbReference type="PANTHER" id="PTHR13847">
    <property type="entry name" value="SARCOSINE DEHYDROGENASE-RELATED"/>
    <property type="match status" value="1"/>
</dbReference>
<keyword evidence="1" id="KW-0560">Oxidoreductase</keyword>
<proteinExistence type="predicted"/>
<name>A0A261SJI7_9BORD</name>
<dbReference type="InterPro" id="IPR006076">
    <property type="entry name" value="FAD-dep_OxRdtase"/>
</dbReference>
<dbReference type="AlphaFoldDB" id="A0A261SJI7"/>
<dbReference type="Gene3D" id="3.30.9.10">
    <property type="entry name" value="D-Amino Acid Oxidase, subunit A, domain 2"/>
    <property type="match status" value="1"/>
</dbReference>
<dbReference type="Pfam" id="PF01266">
    <property type="entry name" value="DAO"/>
    <property type="match status" value="1"/>
</dbReference>
<dbReference type="InterPro" id="IPR036188">
    <property type="entry name" value="FAD/NAD-bd_sf"/>
</dbReference>
<feature type="domain" description="FAD dependent oxidoreductase" evidence="2">
    <location>
        <begin position="35"/>
        <end position="386"/>
    </location>
</feature>
<organism evidence="3 4">
    <name type="scientific">Bordetella genomosp. 10</name>
    <dbReference type="NCBI Taxonomy" id="1416804"/>
    <lineage>
        <taxon>Bacteria</taxon>
        <taxon>Pseudomonadati</taxon>
        <taxon>Pseudomonadota</taxon>
        <taxon>Betaproteobacteria</taxon>
        <taxon>Burkholderiales</taxon>
        <taxon>Alcaligenaceae</taxon>
        <taxon>Bordetella</taxon>
    </lineage>
</organism>
<dbReference type="RefSeq" id="WP_094851209.1">
    <property type="nucleotide sequence ID" value="NZ_NEVM01000001.1"/>
</dbReference>
<dbReference type="SUPFAM" id="SSF51905">
    <property type="entry name" value="FAD/NAD(P)-binding domain"/>
    <property type="match status" value="1"/>
</dbReference>